<evidence type="ECO:0000256" key="2">
    <source>
        <dbReference type="SAM" id="Phobius"/>
    </source>
</evidence>
<reference evidence="4 5" key="1">
    <citation type="journal article" date="2018" name="Evol. Lett.">
        <title>Horizontal gene cluster transfer increased hallucinogenic mushroom diversity.</title>
        <authorList>
            <person name="Reynolds H.T."/>
            <person name="Vijayakumar V."/>
            <person name="Gluck-Thaler E."/>
            <person name="Korotkin H.B."/>
            <person name="Matheny P.B."/>
            <person name="Slot J.C."/>
        </authorList>
    </citation>
    <scope>NUCLEOTIDE SEQUENCE [LARGE SCALE GENOMIC DNA]</scope>
    <source>
        <strain evidence="4 5">2629</strain>
    </source>
</reference>
<sequence length="363" mass="38490">MSWCLWPRLFFLLSIALSISAQASNVTTCIPAYRWSINNLRQTPCLVAAYLASSCGTRESSQAVTYISFISKLLSLATRVDSIPPGNHYVGPTFATADVCKCSTVYYSMMSACGGCQGLSFANWTAWSTNCPESFIQLQRFERTIPSGTTVPNWAFLDVVASNNTFNATAAQLNIGLTPTSSFLPSSSVSDLPPTTTSSPLTSSSSPPVQTQVAEKAGHNAGAIAGGVVGGLVGVAAIVLAILWFCTRKRNAVQKDITFDHQALVGPGSVVSGGSFVNTHHTGHTTSPEPISTMSYSPTPFRSPYESSEMSTYPASPMTSAVYTTVPVTTYTRRSLESVSPSLAQLGPAPGYTPNRGFAQTEI</sequence>
<keyword evidence="2" id="KW-0812">Transmembrane</keyword>
<keyword evidence="2" id="KW-1133">Transmembrane helix</keyword>
<keyword evidence="2" id="KW-0472">Membrane</keyword>
<dbReference type="OrthoDB" id="2576311at2759"/>
<feature type="region of interest" description="Disordered" evidence="1">
    <location>
        <begin position="342"/>
        <end position="363"/>
    </location>
</feature>
<dbReference type="EMBL" id="NHTK01006132">
    <property type="protein sequence ID" value="PPQ63071.1"/>
    <property type="molecule type" value="Genomic_DNA"/>
</dbReference>
<proteinExistence type="predicted"/>
<dbReference type="InParanoid" id="A0A409V8X9"/>
<feature type="region of interest" description="Disordered" evidence="1">
    <location>
        <begin position="186"/>
        <end position="209"/>
    </location>
</feature>
<comment type="caution">
    <text evidence="4">The sequence shown here is derived from an EMBL/GenBank/DDBJ whole genome shotgun (WGS) entry which is preliminary data.</text>
</comment>
<feature type="chain" id="PRO_5019396205" evidence="3">
    <location>
        <begin position="24"/>
        <end position="363"/>
    </location>
</feature>
<protein>
    <submittedName>
        <fullName evidence="4">Uncharacterized protein</fullName>
    </submittedName>
</protein>
<evidence type="ECO:0000313" key="5">
    <source>
        <dbReference type="Proteomes" id="UP000284842"/>
    </source>
</evidence>
<evidence type="ECO:0000256" key="3">
    <source>
        <dbReference type="SAM" id="SignalP"/>
    </source>
</evidence>
<keyword evidence="5" id="KW-1185">Reference proteome</keyword>
<organism evidence="4 5">
    <name type="scientific">Panaeolus cyanescens</name>
    <dbReference type="NCBI Taxonomy" id="181874"/>
    <lineage>
        <taxon>Eukaryota</taxon>
        <taxon>Fungi</taxon>
        <taxon>Dikarya</taxon>
        <taxon>Basidiomycota</taxon>
        <taxon>Agaricomycotina</taxon>
        <taxon>Agaricomycetes</taxon>
        <taxon>Agaricomycetidae</taxon>
        <taxon>Agaricales</taxon>
        <taxon>Agaricineae</taxon>
        <taxon>Galeropsidaceae</taxon>
        <taxon>Panaeolus</taxon>
    </lineage>
</organism>
<feature type="signal peptide" evidence="3">
    <location>
        <begin position="1"/>
        <end position="23"/>
    </location>
</feature>
<name>A0A409V8X9_9AGAR</name>
<keyword evidence="3" id="KW-0732">Signal</keyword>
<gene>
    <name evidence="4" type="ORF">CVT24_005926</name>
</gene>
<feature type="transmembrane region" description="Helical" evidence="2">
    <location>
        <begin position="221"/>
        <end position="245"/>
    </location>
</feature>
<evidence type="ECO:0000256" key="1">
    <source>
        <dbReference type="SAM" id="MobiDB-lite"/>
    </source>
</evidence>
<accession>A0A409V8X9</accession>
<dbReference type="AlphaFoldDB" id="A0A409V8X9"/>
<feature type="compositionally biased region" description="Low complexity" evidence="1">
    <location>
        <begin position="186"/>
        <end position="208"/>
    </location>
</feature>
<dbReference type="Proteomes" id="UP000284842">
    <property type="component" value="Unassembled WGS sequence"/>
</dbReference>
<evidence type="ECO:0000313" key="4">
    <source>
        <dbReference type="EMBL" id="PPQ63071.1"/>
    </source>
</evidence>
<dbReference type="STRING" id="181874.A0A409V8X9"/>